<accession>A0ABV6UTZ2</accession>
<gene>
    <name evidence="1" type="ORF">ACEZDJ_26560</name>
</gene>
<organism evidence="1 2">
    <name type="scientific">Streptacidiphilus cavernicola</name>
    <dbReference type="NCBI Taxonomy" id="3342716"/>
    <lineage>
        <taxon>Bacteria</taxon>
        <taxon>Bacillati</taxon>
        <taxon>Actinomycetota</taxon>
        <taxon>Actinomycetes</taxon>
        <taxon>Kitasatosporales</taxon>
        <taxon>Streptomycetaceae</taxon>
        <taxon>Streptacidiphilus</taxon>
    </lineage>
</organism>
<protein>
    <submittedName>
        <fullName evidence="1">Uncharacterized protein</fullName>
    </submittedName>
</protein>
<keyword evidence="2" id="KW-1185">Reference proteome</keyword>
<dbReference type="RefSeq" id="WP_157623884.1">
    <property type="nucleotide sequence ID" value="NZ_JBHEZZ010000017.1"/>
</dbReference>
<comment type="caution">
    <text evidence="1">The sequence shown here is derived from an EMBL/GenBank/DDBJ whole genome shotgun (WGS) entry which is preliminary data.</text>
</comment>
<dbReference type="EMBL" id="JBHEZZ010000017">
    <property type="protein sequence ID" value="MFC1404856.1"/>
    <property type="molecule type" value="Genomic_DNA"/>
</dbReference>
<name>A0ABV6UTZ2_9ACTN</name>
<reference evidence="1 2" key="1">
    <citation type="submission" date="2024-09" db="EMBL/GenBank/DDBJ databases">
        <authorList>
            <person name="Lee S.D."/>
        </authorList>
    </citation>
    <scope>NUCLEOTIDE SEQUENCE [LARGE SCALE GENOMIC DNA]</scope>
    <source>
        <strain evidence="1 2">N1-5</strain>
    </source>
</reference>
<dbReference type="Proteomes" id="UP001592528">
    <property type="component" value="Unassembled WGS sequence"/>
</dbReference>
<evidence type="ECO:0000313" key="2">
    <source>
        <dbReference type="Proteomes" id="UP001592528"/>
    </source>
</evidence>
<sequence length="118" mass="12870">MTTPAMQTPKPPRPPFGSQIKLKDGNLVIGQLWQKWSAPAVDCVVQTIDQTGRRVTVTRALTVGLFALGAKKRTGIVSVVISTPSGETKQHRVKADFAERTLSWAVAFNAWREAVAVE</sequence>
<proteinExistence type="predicted"/>
<evidence type="ECO:0000313" key="1">
    <source>
        <dbReference type="EMBL" id="MFC1404856.1"/>
    </source>
</evidence>